<dbReference type="HOGENOM" id="CLU_512536_0_0_2"/>
<protein>
    <submittedName>
        <fullName evidence="1">Uncharacterized protein</fullName>
    </submittedName>
</protein>
<dbReference type="InterPro" id="IPR036390">
    <property type="entry name" value="WH_DNA-bd_sf"/>
</dbReference>
<evidence type="ECO:0000313" key="2">
    <source>
        <dbReference type="Proteomes" id="UP000027093"/>
    </source>
</evidence>
<evidence type="ECO:0000313" key="1">
    <source>
        <dbReference type="EMBL" id="AIC14941.1"/>
    </source>
</evidence>
<dbReference type="KEGG" id="nvn:NVIE_007310"/>
<dbReference type="EMBL" id="CP007536">
    <property type="protein sequence ID" value="AIC14941.1"/>
    <property type="molecule type" value="Genomic_DNA"/>
</dbReference>
<proteinExistence type="predicted"/>
<dbReference type="SUPFAM" id="SSF46785">
    <property type="entry name" value="Winged helix' DNA-binding domain"/>
    <property type="match status" value="1"/>
</dbReference>
<dbReference type="PANTHER" id="PTHR36507">
    <property type="entry name" value="BLL1555 PROTEIN"/>
    <property type="match status" value="1"/>
</dbReference>
<dbReference type="AlphaFoldDB" id="A0A060HN19"/>
<dbReference type="InterPro" id="IPR008972">
    <property type="entry name" value="Cupredoxin"/>
</dbReference>
<dbReference type="SUPFAM" id="SSF49503">
    <property type="entry name" value="Cupredoxins"/>
    <property type="match status" value="1"/>
</dbReference>
<dbReference type="PANTHER" id="PTHR36507:SF1">
    <property type="entry name" value="BLL1555 PROTEIN"/>
    <property type="match status" value="1"/>
</dbReference>
<organism evidence="1 2">
    <name type="scientific">Nitrososphaera viennensis EN76</name>
    <dbReference type="NCBI Taxonomy" id="926571"/>
    <lineage>
        <taxon>Archaea</taxon>
        <taxon>Nitrososphaerota</taxon>
        <taxon>Nitrososphaeria</taxon>
        <taxon>Nitrososphaerales</taxon>
        <taxon>Nitrososphaeraceae</taxon>
        <taxon>Nitrososphaera</taxon>
    </lineage>
</organism>
<dbReference type="InterPro" id="IPR052721">
    <property type="entry name" value="ET_Amicyanin"/>
</dbReference>
<keyword evidence="2" id="KW-1185">Reference proteome</keyword>
<dbReference type="Gene3D" id="2.60.40.420">
    <property type="entry name" value="Cupredoxins - blue copper proteins"/>
    <property type="match status" value="1"/>
</dbReference>
<dbReference type="Proteomes" id="UP000027093">
    <property type="component" value="Chromosome"/>
</dbReference>
<sequence>MSTNFTESFFRSDIYHRKTSVTMQTKFLRQGYWLPPLVVLFFLAGSSPLTFAQETQRAETCNADICYIKVTDDGFSPERLVVRDGSTVVWKNVDSSAHMIAGGPAENPALFNSSLLSSGRDYAFVFNGGMTGEFRYFDQGRNNMAGEIVVAPRVLENPVKQVNIDFADPSSGIKIAMAQGDVTAAAAVPQLHKLTVWLDAPEHGMLKMTFDRRLLDSQVMGKDAPFEVLVDGKSAGYKEMPATAATQRTLVLPVEEGAKSVTVVGRQMSVDLLGYGEAQVALDRAEKAIAEFRGNGIVVADAEGLLLNALDAFAAGKYRFATSLANEATDLASSANRTAQAAIQAMNIAEVSINATKTLGINVPEAEEMLHRTKEMYVYGGYDDALSMAVQAKMAATDSTDQLYTAAGIAGVSAGWAVVYLRLRHKGIARAAAAEVRKKEKVAPPPPAIEVEGGSAPVEMQDGGLVSQAVALDLVFAEKPHIRRGDRDVLRYVMGQDNGEALLADIRNRFLLPKSSAWRLVKRLEREELVEIIKFGNQNLIRCRLR</sequence>
<reference evidence="1 2" key="1">
    <citation type="journal article" date="2014" name="Int. J. Syst. Evol. Microbiol.">
        <title>Nitrososphaera viennensis gen. nov., sp. nov., an aerobic and mesophilic, ammonia-oxidizing archaeon from soil and a member of the archaeal phylum Thaumarchaeota.</title>
        <authorList>
            <person name="Stieglmeier M."/>
            <person name="Klingl A."/>
            <person name="Alves R.J."/>
            <person name="Rittmann S.K."/>
            <person name="Melcher M."/>
            <person name="Leisch N."/>
            <person name="Schleper C."/>
        </authorList>
    </citation>
    <scope>NUCLEOTIDE SEQUENCE [LARGE SCALE GENOMIC DNA]</scope>
    <source>
        <strain evidence="1">EN76</strain>
    </source>
</reference>
<accession>A0A060HN19</accession>
<gene>
    <name evidence="1" type="ORF">NVIE_007310</name>
</gene>
<name>A0A060HN19_9ARCH</name>